<accession>A0A9J6EFG1</accession>
<dbReference type="InterPro" id="IPR036397">
    <property type="entry name" value="RNaseH_sf"/>
</dbReference>
<comment type="caution">
    <text evidence="2">The sequence shown here is derived from an EMBL/GenBank/DDBJ whole genome shotgun (WGS) entry which is preliminary data.</text>
</comment>
<name>A0A9J6EFG1_RHIMP</name>
<dbReference type="InterPro" id="IPR038717">
    <property type="entry name" value="Tc1-like_DDE_dom"/>
</dbReference>
<dbReference type="AlphaFoldDB" id="A0A9J6EFG1"/>
<dbReference type="GO" id="GO:0003676">
    <property type="term" value="F:nucleic acid binding"/>
    <property type="evidence" value="ECO:0007669"/>
    <property type="project" value="InterPro"/>
</dbReference>
<reference evidence="2" key="1">
    <citation type="journal article" date="2020" name="Cell">
        <title>Large-Scale Comparative Analyses of Tick Genomes Elucidate Their Genetic Diversity and Vector Capacities.</title>
        <authorList>
            <consortium name="Tick Genome and Microbiome Consortium (TIGMIC)"/>
            <person name="Jia N."/>
            <person name="Wang J."/>
            <person name="Shi W."/>
            <person name="Du L."/>
            <person name="Sun Y."/>
            <person name="Zhan W."/>
            <person name="Jiang J.F."/>
            <person name="Wang Q."/>
            <person name="Zhang B."/>
            <person name="Ji P."/>
            <person name="Bell-Sakyi L."/>
            <person name="Cui X.M."/>
            <person name="Yuan T.T."/>
            <person name="Jiang B.G."/>
            <person name="Yang W.F."/>
            <person name="Lam T.T."/>
            <person name="Chang Q.C."/>
            <person name="Ding S.J."/>
            <person name="Wang X.J."/>
            <person name="Zhu J.G."/>
            <person name="Ruan X.D."/>
            <person name="Zhao L."/>
            <person name="Wei J.T."/>
            <person name="Ye R.Z."/>
            <person name="Que T.C."/>
            <person name="Du C.H."/>
            <person name="Zhou Y.H."/>
            <person name="Cheng J.X."/>
            <person name="Dai P.F."/>
            <person name="Guo W.B."/>
            <person name="Han X.H."/>
            <person name="Huang E.J."/>
            <person name="Li L.F."/>
            <person name="Wei W."/>
            <person name="Gao Y.C."/>
            <person name="Liu J.Z."/>
            <person name="Shao H.Z."/>
            <person name="Wang X."/>
            <person name="Wang C.C."/>
            <person name="Yang T.C."/>
            <person name="Huo Q.B."/>
            <person name="Li W."/>
            <person name="Chen H.Y."/>
            <person name="Chen S.E."/>
            <person name="Zhou L.G."/>
            <person name="Ni X.B."/>
            <person name="Tian J.H."/>
            <person name="Sheng Y."/>
            <person name="Liu T."/>
            <person name="Pan Y.S."/>
            <person name="Xia L.Y."/>
            <person name="Li J."/>
            <person name="Zhao F."/>
            <person name="Cao W.C."/>
        </authorList>
    </citation>
    <scope>NUCLEOTIDE SEQUENCE</scope>
    <source>
        <strain evidence="2">Rmic-2018</strain>
    </source>
</reference>
<dbReference type="EMBL" id="JABSTU010000004">
    <property type="protein sequence ID" value="KAH8033137.1"/>
    <property type="molecule type" value="Genomic_DNA"/>
</dbReference>
<proteinExistence type="predicted"/>
<feature type="domain" description="Tc1-like transposase DDE" evidence="1">
    <location>
        <begin position="10"/>
        <end position="117"/>
    </location>
</feature>
<dbReference type="Gene3D" id="3.30.420.10">
    <property type="entry name" value="Ribonuclease H-like superfamily/Ribonuclease H"/>
    <property type="match status" value="1"/>
</dbReference>
<reference evidence="2" key="2">
    <citation type="submission" date="2021-09" db="EMBL/GenBank/DDBJ databases">
        <authorList>
            <person name="Jia N."/>
            <person name="Wang J."/>
            <person name="Shi W."/>
            <person name="Du L."/>
            <person name="Sun Y."/>
            <person name="Zhan W."/>
            <person name="Jiang J."/>
            <person name="Wang Q."/>
            <person name="Zhang B."/>
            <person name="Ji P."/>
            <person name="Sakyi L.B."/>
            <person name="Cui X."/>
            <person name="Yuan T."/>
            <person name="Jiang B."/>
            <person name="Yang W."/>
            <person name="Lam T.T.-Y."/>
            <person name="Chang Q."/>
            <person name="Ding S."/>
            <person name="Wang X."/>
            <person name="Zhu J."/>
            <person name="Ruan X."/>
            <person name="Zhao L."/>
            <person name="Wei J."/>
            <person name="Que T."/>
            <person name="Du C."/>
            <person name="Cheng J."/>
            <person name="Dai P."/>
            <person name="Han X."/>
            <person name="Huang E."/>
            <person name="Gao Y."/>
            <person name="Liu J."/>
            <person name="Shao H."/>
            <person name="Ye R."/>
            <person name="Li L."/>
            <person name="Wei W."/>
            <person name="Wang X."/>
            <person name="Wang C."/>
            <person name="Huo Q."/>
            <person name="Li W."/>
            <person name="Guo W."/>
            <person name="Chen H."/>
            <person name="Chen S."/>
            <person name="Zhou L."/>
            <person name="Zhou L."/>
            <person name="Ni X."/>
            <person name="Tian J."/>
            <person name="Zhou Y."/>
            <person name="Sheng Y."/>
            <person name="Liu T."/>
            <person name="Pan Y."/>
            <person name="Xia L."/>
            <person name="Li J."/>
            <person name="Zhao F."/>
            <person name="Cao W."/>
        </authorList>
    </citation>
    <scope>NUCLEOTIDE SEQUENCE</scope>
    <source>
        <strain evidence="2">Rmic-2018</strain>
        <tissue evidence="2">Larvae</tissue>
    </source>
</reference>
<protein>
    <recommendedName>
        <fullName evidence="1">Tc1-like transposase DDE domain-containing protein</fullName>
    </recommendedName>
</protein>
<dbReference type="VEuPathDB" id="VectorBase:LOC119163114"/>
<sequence length="169" mass="18976">MPELIQRVTASSRGSVSVWGAITPAGLGPLVKIHNKLNTVMYCAVLGNIMLPYLLNRPFSDGYFILQQDNFPIHKCRKVGAFLVSRCVPVLEWPAQYQDLSTIEEVWGTMKASMARRPLHGLSADALWAVVTEDWEQLRVNRSFCASLHSFWPGRKWAVIDAAGKATRY</sequence>
<keyword evidence="3" id="KW-1185">Reference proteome</keyword>
<evidence type="ECO:0000259" key="1">
    <source>
        <dbReference type="Pfam" id="PF13358"/>
    </source>
</evidence>
<evidence type="ECO:0000313" key="3">
    <source>
        <dbReference type="Proteomes" id="UP000821866"/>
    </source>
</evidence>
<evidence type="ECO:0000313" key="2">
    <source>
        <dbReference type="EMBL" id="KAH8033137.1"/>
    </source>
</evidence>
<gene>
    <name evidence="2" type="ORF">HPB51_007754</name>
</gene>
<dbReference type="Pfam" id="PF13358">
    <property type="entry name" value="DDE_3"/>
    <property type="match status" value="1"/>
</dbReference>
<organism evidence="2 3">
    <name type="scientific">Rhipicephalus microplus</name>
    <name type="common">Cattle tick</name>
    <name type="synonym">Boophilus microplus</name>
    <dbReference type="NCBI Taxonomy" id="6941"/>
    <lineage>
        <taxon>Eukaryota</taxon>
        <taxon>Metazoa</taxon>
        <taxon>Ecdysozoa</taxon>
        <taxon>Arthropoda</taxon>
        <taxon>Chelicerata</taxon>
        <taxon>Arachnida</taxon>
        <taxon>Acari</taxon>
        <taxon>Parasitiformes</taxon>
        <taxon>Ixodida</taxon>
        <taxon>Ixodoidea</taxon>
        <taxon>Ixodidae</taxon>
        <taxon>Rhipicephalinae</taxon>
        <taxon>Rhipicephalus</taxon>
        <taxon>Boophilus</taxon>
    </lineage>
</organism>
<dbReference type="Proteomes" id="UP000821866">
    <property type="component" value="Chromosome 2"/>
</dbReference>